<dbReference type="Proteomes" id="UP000032735">
    <property type="component" value="Chromosome"/>
</dbReference>
<organism evidence="1 2">
    <name type="scientific">Xenorhabdus poinarii G6</name>
    <dbReference type="NCBI Taxonomy" id="1354304"/>
    <lineage>
        <taxon>Bacteria</taxon>
        <taxon>Pseudomonadati</taxon>
        <taxon>Pseudomonadota</taxon>
        <taxon>Gammaproteobacteria</taxon>
        <taxon>Enterobacterales</taxon>
        <taxon>Morganellaceae</taxon>
        <taxon>Xenorhabdus</taxon>
    </lineage>
</organism>
<accession>A0A068QYV3</accession>
<protein>
    <submittedName>
        <fullName evidence="1">Uncharacterized protein</fullName>
    </submittedName>
</protein>
<evidence type="ECO:0000313" key="1">
    <source>
        <dbReference type="EMBL" id="CDG20207.1"/>
    </source>
</evidence>
<keyword evidence="2" id="KW-1185">Reference proteome</keyword>
<gene>
    <name evidence="1" type="ORF">XPG1_0552</name>
</gene>
<sequence length="35" mass="3648">MIDAVDCRTLEEPALKGKAMHNGGLCGTAGVYGIR</sequence>
<name>A0A068QYV3_9GAMM</name>
<dbReference type="HOGENOM" id="CLU_3368125_0_0_6"/>
<dbReference type="EMBL" id="FO704551">
    <property type="protein sequence ID" value="CDG20207.1"/>
    <property type="molecule type" value="Genomic_DNA"/>
</dbReference>
<reference evidence="1 2" key="1">
    <citation type="submission" date="2013-07" db="EMBL/GenBank/DDBJ databases">
        <authorList>
            <person name="Genoscope - CEA"/>
        </authorList>
    </citation>
    <scope>NUCLEOTIDE SEQUENCE [LARGE SCALE GENOMIC DNA]</scope>
    <source>
        <strain evidence="1 2">G6</strain>
    </source>
</reference>
<dbReference type="AlphaFoldDB" id="A0A068QYV3"/>
<dbReference type="KEGG" id="xpo:XPG1_0552"/>
<evidence type="ECO:0000313" key="2">
    <source>
        <dbReference type="Proteomes" id="UP000032735"/>
    </source>
</evidence>
<proteinExistence type="predicted"/>